<reference evidence="1 2" key="1">
    <citation type="submission" date="2013-03" db="EMBL/GenBank/DDBJ databases">
        <title>The Genome Sequence of Enterococcus saccharolyticus ATCC_43076 (Illumina only assembly).</title>
        <authorList>
            <consortium name="The Broad Institute Genomics Platform"/>
            <consortium name="The Broad Institute Genome Sequencing Center for Infectious Disease"/>
            <person name="Earl A."/>
            <person name="Russ C."/>
            <person name="Gilmore M."/>
            <person name="Surin D."/>
            <person name="Walker B."/>
            <person name="Young S."/>
            <person name="Zeng Q."/>
            <person name="Gargeya S."/>
            <person name="Fitzgerald M."/>
            <person name="Haas B."/>
            <person name="Abouelleil A."/>
            <person name="Allen A.W."/>
            <person name="Alvarado L."/>
            <person name="Arachchi H.M."/>
            <person name="Berlin A.M."/>
            <person name="Chapman S.B."/>
            <person name="Gainer-Dewar J."/>
            <person name="Goldberg J."/>
            <person name="Griggs A."/>
            <person name="Gujja S."/>
            <person name="Hansen M."/>
            <person name="Howarth C."/>
            <person name="Imamovic A."/>
            <person name="Ireland A."/>
            <person name="Larimer J."/>
            <person name="McCowan C."/>
            <person name="Murphy C."/>
            <person name="Pearson M."/>
            <person name="Poon T.W."/>
            <person name="Priest M."/>
            <person name="Roberts A."/>
            <person name="Saif S."/>
            <person name="Shea T."/>
            <person name="Sisk P."/>
            <person name="Sykes S."/>
            <person name="Wortman J."/>
            <person name="Nusbaum C."/>
            <person name="Birren B."/>
        </authorList>
    </citation>
    <scope>NUCLEOTIDE SEQUENCE [LARGE SCALE GENOMIC DNA]</scope>
    <source>
        <strain evidence="1 2">ATCC 43076</strain>
    </source>
</reference>
<proteinExistence type="predicted"/>
<dbReference type="EMBL" id="AHYT01000009">
    <property type="protein sequence ID" value="EOT27914.1"/>
    <property type="molecule type" value="Genomic_DNA"/>
</dbReference>
<protein>
    <submittedName>
        <fullName evidence="1">Uncharacterized protein</fullName>
    </submittedName>
</protein>
<dbReference type="PATRIC" id="fig|1139996.3.peg.1801"/>
<dbReference type="STRING" id="41997.RV16_GL000674"/>
<dbReference type="Proteomes" id="UP000014136">
    <property type="component" value="Unassembled WGS sequence"/>
</dbReference>
<dbReference type="eggNOG" id="COG0500">
    <property type="taxonomic scope" value="Bacteria"/>
</dbReference>
<accession>S0N7F6</accession>
<sequence length="48" mass="5570">MKENKYNDENFFQKYSAMSRSTEGLKGAGEWPELQKILPGFQEKSVLD</sequence>
<comment type="caution">
    <text evidence="1">The sequence shown here is derived from an EMBL/GenBank/DDBJ whole genome shotgun (WGS) entry which is preliminary data.</text>
</comment>
<evidence type="ECO:0000313" key="2">
    <source>
        <dbReference type="Proteomes" id="UP000014136"/>
    </source>
</evidence>
<dbReference type="HOGENOM" id="CLU_187991_1_0_9"/>
<evidence type="ECO:0000313" key="1">
    <source>
        <dbReference type="EMBL" id="EOT27914.1"/>
    </source>
</evidence>
<gene>
    <name evidence="1" type="ORF">OMQ_01828</name>
</gene>
<organism evidence="1 2">
    <name type="scientific">Enterococcus saccharolyticus subsp. saccharolyticus ATCC 43076</name>
    <dbReference type="NCBI Taxonomy" id="1139996"/>
    <lineage>
        <taxon>Bacteria</taxon>
        <taxon>Bacillati</taxon>
        <taxon>Bacillota</taxon>
        <taxon>Bacilli</taxon>
        <taxon>Lactobacillales</taxon>
        <taxon>Enterococcaceae</taxon>
        <taxon>Enterococcus</taxon>
    </lineage>
</organism>
<dbReference type="AlphaFoldDB" id="S0N7F6"/>
<name>S0N7F6_9ENTE</name>
<keyword evidence="2" id="KW-1185">Reference proteome</keyword>